<feature type="compositionally biased region" description="Basic and acidic residues" evidence="1">
    <location>
        <begin position="246"/>
        <end position="295"/>
    </location>
</feature>
<feature type="compositionally biased region" description="Polar residues" evidence="1">
    <location>
        <begin position="8"/>
        <end position="18"/>
    </location>
</feature>
<feature type="region of interest" description="Disordered" evidence="1">
    <location>
        <begin position="1"/>
        <end position="295"/>
    </location>
</feature>
<dbReference type="OrthoDB" id="5391950at2759"/>
<name>A0A9X0B6L9_9EURO</name>
<protein>
    <submittedName>
        <fullName evidence="2">Uncharacterized protein</fullName>
    </submittedName>
</protein>
<feature type="compositionally biased region" description="Polar residues" evidence="1">
    <location>
        <begin position="133"/>
        <end position="151"/>
    </location>
</feature>
<accession>A0A9X0B6L9</accession>
<feature type="compositionally biased region" description="Basic and acidic residues" evidence="1">
    <location>
        <begin position="77"/>
        <end position="99"/>
    </location>
</feature>
<proteinExistence type="predicted"/>
<feature type="compositionally biased region" description="Polar residues" evidence="1">
    <location>
        <begin position="159"/>
        <end position="173"/>
    </location>
</feature>
<feature type="compositionally biased region" description="Basic and acidic residues" evidence="1">
    <location>
        <begin position="57"/>
        <end position="67"/>
    </location>
</feature>
<comment type="caution">
    <text evidence="2">The sequence shown here is derived from an EMBL/GenBank/DDBJ whole genome shotgun (WGS) entry which is preliminary data.</text>
</comment>
<sequence>MIGFGALTPTQLSPTMMTTDPPRYFSPKRKREPSESDYYSPSASPTSTVSVASLQEIRIREESEPGRHSPRAAVAGRFKELAIHGDRFPERRASNRDIQRPYTLQPEKTACISNSHDQGSLSMAEPSEALTGEPSNAQSQHTGSHSATVHSPDNVLVTPISTPSKKRSNPSPQRKSDLASPSKGSKQRLSPPPSDVPLDDPFTWHDHEITGHNPTDPTDDGYGINGVGFKPTAAMAWARSQKRQRQVAEWKSREAREAREKRRERRNESSGKDRLHSIHEGAIQKRVKFDVQDRR</sequence>
<dbReference type="AlphaFoldDB" id="A0A9X0B6L9"/>
<dbReference type="EMBL" id="JAPZBS010000001">
    <property type="protein sequence ID" value="KAJ5390124.1"/>
    <property type="molecule type" value="Genomic_DNA"/>
</dbReference>
<evidence type="ECO:0000313" key="3">
    <source>
        <dbReference type="Proteomes" id="UP001147782"/>
    </source>
</evidence>
<dbReference type="RefSeq" id="XP_056560852.1">
    <property type="nucleotide sequence ID" value="XM_056694123.1"/>
</dbReference>
<feature type="compositionally biased region" description="Polar residues" evidence="1">
    <location>
        <begin position="111"/>
        <end position="121"/>
    </location>
</feature>
<dbReference type="GeneID" id="81433300"/>
<reference evidence="2" key="1">
    <citation type="submission" date="2022-11" db="EMBL/GenBank/DDBJ databases">
        <authorList>
            <person name="Petersen C."/>
        </authorList>
    </citation>
    <scope>NUCLEOTIDE SEQUENCE</scope>
    <source>
        <strain evidence="2">IBT 29864</strain>
    </source>
</reference>
<keyword evidence="3" id="KW-1185">Reference proteome</keyword>
<evidence type="ECO:0000313" key="2">
    <source>
        <dbReference type="EMBL" id="KAJ5390124.1"/>
    </source>
</evidence>
<feature type="compositionally biased region" description="Low complexity" evidence="1">
    <location>
        <begin position="38"/>
        <end position="53"/>
    </location>
</feature>
<dbReference type="Proteomes" id="UP001147782">
    <property type="component" value="Unassembled WGS sequence"/>
</dbReference>
<gene>
    <name evidence="2" type="ORF">N7496_001192</name>
</gene>
<evidence type="ECO:0000256" key="1">
    <source>
        <dbReference type="SAM" id="MobiDB-lite"/>
    </source>
</evidence>
<reference evidence="2" key="2">
    <citation type="journal article" date="2023" name="IMA Fungus">
        <title>Comparative genomic study of the Penicillium genus elucidates a diverse pangenome and 15 lateral gene transfer events.</title>
        <authorList>
            <person name="Petersen C."/>
            <person name="Sorensen T."/>
            <person name="Nielsen M.R."/>
            <person name="Sondergaard T.E."/>
            <person name="Sorensen J.L."/>
            <person name="Fitzpatrick D.A."/>
            <person name="Frisvad J.C."/>
            <person name="Nielsen K.L."/>
        </authorList>
    </citation>
    <scope>NUCLEOTIDE SEQUENCE</scope>
    <source>
        <strain evidence="2">IBT 29864</strain>
    </source>
</reference>
<organism evidence="2 3">
    <name type="scientific">Penicillium cataractarum</name>
    <dbReference type="NCBI Taxonomy" id="2100454"/>
    <lineage>
        <taxon>Eukaryota</taxon>
        <taxon>Fungi</taxon>
        <taxon>Dikarya</taxon>
        <taxon>Ascomycota</taxon>
        <taxon>Pezizomycotina</taxon>
        <taxon>Eurotiomycetes</taxon>
        <taxon>Eurotiomycetidae</taxon>
        <taxon>Eurotiales</taxon>
        <taxon>Aspergillaceae</taxon>
        <taxon>Penicillium</taxon>
    </lineage>
</organism>